<sequence>MASIRGRGRPRGETRTRERILAAAVDEFGEHGYDAATIRAIAARAEVDSALVHHYFGTKGDLFAEAVGFPVRPDVEVPRILHGPRDEAGERIVRFVLEAFERPEVRKRGVMIIRTVVGGKLAAPLATAFLTRELLPRIAQELDATDAELRASLVASQVVGMIVARYVVRAPAIAEASIDELVARIGPTVQRYLFD</sequence>
<organism evidence="4 5">
    <name type="scientific">Microbacterium pseudoresistens</name>
    <dbReference type="NCBI Taxonomy" id="640634"/>
    <lineage>
        <taxon>Bacteria</taxon>
        <taxon>Bacillati</taxon>
        <taxon>Actinomycetota</taxon>
        <taxon>Actinomycetes</taxon>
        <taxon>Micrococcales</taxon>
        <taxon>Microbacteriaceae</taxon>
        <taxon>Microbacterium</taxon>
    </lineage>
</organism>
<comment type="caution">
    <text evidence="4">The sequence shown here is derived from an EMBL/GenBank/DDBJ whole genome shotgun (WGS) entry which is preliminary data.</text>
</comment>
<feature type="domain" description="HTH tetR-type" evidence="3">
    <location>
        <begin position="14"/>
        <end position="74"/>
    </location>
</feature>
<dbReference type="PANTHER" id="PTHR30055:SF235">
    <property type="entry name" value="TRANSCRIPTIONAL REGULATORY PROTEIN"/>
    <property type="match status" value="1"/>
</dbReference>
<dbReference type="GO" id="GO:0000976">
    <property type="term" value="F:transcription cis-regulatory region binding"/>
    <property type="evidence" value="ECO:0007669"/>
    <property type="project" value="TreeGrafter"/>
</dbReference>
<feature type="DNA-binding region" description="H-T-H motif" evidence="2">
    <location>
        <begin position="37"/>
        <end position="56"/>
    </location>
</feature>
<evidence type="ECO:0000313" key="5">
    <source>
        <dbReference type="Proteomes" id="UP000552045"/>
    </source>
</evidence>
<dbReference type="Proteomes" id="UP000552045">
    <property type="component" value="Unassembled WGS sequence"/>
</dbReference>
<evidence type="ECO:0000313" key="4">
    <source>
        <dbReference type="EMBL" id="NYD53594.1"/>
    </source>
</evidence>
<dbReference type="EMBL" id="JACCBH010000001">
    <property type="protein sequence ID" value="NYD53594.1"/>
    <property type="molecule type" value="Genomic_DNA"/>
</dbReference>
<dbReference type="InterPro" id="IPR036271">
    <property type="entry name" value="Tet_transcr_reg_TetR-rel_C_sf"/>
</dbReference>
<dbReference type="InterPro" id="IPR001647">
    <property type="entry name" value="HTH_TetR"/>
</dbReference>
<dbReference type="InterPro" id="IPR009057">
    <property type="entry name" value="Homeodomain-like_sf"/>
</dbReference>
<dbReference type="GO" id="GO:0003700">
    <property type="term" value="F:DNA-binding transcription factor activity"/>
    <property type="evidence" value="ECO:0007669"/>
    <property type="project" value="TreeGrafter"/>
</dbReference>
<name>A0A7Y9ETC2_9MICO</name>
<dbReference type="Gene3D" id="1.10.357.10">
    <property type="entry name" value="Tetracycline Repressor, domain 2"/>
    <property type="match status" value="1"/>
</dbReference>
<dbReference type="AlphaFoldDB" id="A0A7Y9ETC2"/>
<keyword evidence="5" id="KW-1185">Reference proteome</keyword>
<dbReference type="Pfam" id="PF17920">
    <property type="entry name" value="TetR_C_16"/>
    <property type="match status" value="1"/>
</dbReference>
<evidence type="ECO:0000256" key="2">
    <source>
        <dbReference type="PROSITE-ProRule" id="PRU00335"/>
    </source>
</evidence>
<dbReference type="InterPro" id="IPR041678">
    <property type="entry name" value="TetR_C_16"/>
</dbReference>
<dbReference type="Pfam" id="PF00440">
    <property type="entry name" value="TetR_N"/>
    <property type="match status" value="1"/>
</dbReference>
<dbReference type="PROSITE" id="PS50977">
    <property type="entry name" value="HTH_TETR_2"/>
    <property type="match status" value="1"/>
</dbReference>
<reference evidence="4 5" key="1">
    <citation type="submission" date="2020-07" db="EMBL/GenBank/DDBJ databases">
        <title>Sequencing the genomes of 1000 actinobacteria strains.</title>
        <authorList>
            <person name="Klenk H.-P."/>
        </authorList>
    </citation>
    <scope>NUCLEOTIDE SEQUENCE [LARGE SCALE GENOMIC DNA]</scope>
    <source>
        <strain evidence="4 5">DSM 22185</strain>
    </source>
</reference>
<gene>
    <name evidence="4" type="ORF">BKA02_000649</name>
</gene>
<evidence type="ECO:0000259" key="3">
    <source>
        <dbReference type="PROSITE" id="PS50977"/>
    </source>
</evidence>
<dbReference type="SUPFAM" id="SSF46689">
    <property type="entry name" value="Homeodomain-like"/>
    <property type="match status" value="1"/>
</dbReference>
<dbReference type="RefSeq" id="WP_179431267.1">
    <property type="nucleotide sequence ID" value="NZ_BAABLC010000005.1"/>
</dbReference>
<keyword evidence="1 2" id="KW-0238">DNA-binding</keyword>
<proteinExistence type="predicted"/>
<dbReference type="PANTHER" id="PTHR30055">
    <property type="entry name" value="HTH-TYPE TRANSCRIPTIONAL REGULATOR RUTR"/>
    <property type="match status" value="1"/>
</dbReference>
<accession>A0A7Y9ETC2</accession>
<dbReference type="SUPFAM" id="SSF48498">
    <property type="entry name" value="Tetracyclin repressor-like, C-terminal domain"/>
    <property type="match status" value="1"/>
</dbReference>
<dbReference type="Gene3D" id="1.10.10.60">
    <property type="entry name" value="Homeodomain-like"/>
    <property type="match status" value="1"/>
</dbReference>
<dbReference type="PRINTS" id="PR00455">
    <property type="entry name" value="HTHTETR"/>
</dbReference>
<evidence type="ECO:0000256" key="1">
    <source>
        <dbReference type="ARBA" id="ARBA00023125"/>
    </source>
</evidence>
<dbReference type="InterPro" id="IPR050109">
    <property type="entry name" value="HTH-type_TetR-like_transc_reg"/>
</dbReference>
<protein>
    <submittedName>
        <fullName evidence="4">AcrR family transcriptional regulator</fullName>
    </submittedName>
</protein>